<reference evidence="7 8" key="1">
    <citation type="submission" date="2019-09" db="EMBL/GenBank/DDBJ databases">
        <title>NBRP : Genome information of microbial organism related human and environment.</title>
        <authorList>
            <person name="Hattori M."/>
            <person name="Oshima K."/>
            <person name="Inaba H."/>
            <person name="Suda W."/>
            <person name="Sakamoto M."/>
            <person name="Iino T."/>
            <person name="Kitahara M."/>
            <person name="Oshida Y."/>
            <person name="Iida T."/>
            <person name="Kudo T."/>
            <person name="Itoh T."/>
            <person name="Ohkuma M."/>
        </authorList>
    </citation>
    <scope>NUCLEOTIDE SEQUENCE [LARGE SCALE GENOMIC DNA]</scope>
    <source>
        <strain evidence="7 8">Q-1</strain>
    </source>
</reference>
<dbReference type="FunFam" id="1.20.1260.100:FF:000001">
    <property type="entry name" value="translocator protein 2"/>
    <property type="match status" value="1"/>
</dbReference>
<name>A0A5A7N799_9PROT</name>
<dbReference type="Gene3D" id="1.20.1260.100">
    <property type="entry name" value="TspO/MBR protein"/>
    <property type="match status" value="1"/>
</dbReference>
<evidence type="ECO:0000256" key="6">
    <source>
        <dbReference type="SAM" id="Phobius"/>
    </source>
</evidence>
<comment type="subcellular location">
    <subcellularLocation>
        <location evidence="1">Membrane</location>
        <topology evidence="1">Multi-pass membrane protein</topology>
    </subcellularLocation>
</comment>
<dbReference type="CDD" id="cd15904">
    <property type="entry name" value="TSPO_MBR"/>
    <property type="match status" value="1"/>
</dbReference>
<dbReference type="EMBL" id="BKCN01000008">
    <property type="protein sequence ID" value="GER04203.1"/>
    <property type="molecule type" value="Genomic_DNA"/>
</dbReference>
<dbReference type="Proteomes" id="UP000324996">
    <property type="component" value="Unassembled WGS sequence"/>
</dbReference>
<evidence type="ECO:0000256" key="1">
    <source>
        <dbReference type="ARBA" id="ARBA00004141"/>
    </source>
</evidence>
<evidence type="ECO:0000256" key="2">
    <source>
        <dbReference type="ARBA" id="ARBA00007524"/>
    </source>
</evidence>
<protein>
    <submittedName>
        <fullName evidence="7">Sensory protein TspO</fullName>
    </submittedName>
</protein>
<keyword evidence="4 6" id="KW-1133">Transmembrane helix</keyword>
<dbReference type="GO" id="GO:0033013">
    <property type="term" value="P:tetrapyrrole metabolic process"/>
    <property type="evidence" value="ECO:0007669"/>
    <property type="project" value="UniProtKB-ARBA"/>
</dbReference>
<proteinExistence type="inferred from homology"/>
<evidence type="ECO:0000313" key="8">
    <source>
        <dbReference type="Proteomes" id="UP000324996"/>
    </source>
</evidence>
<evidence type="ECO:0000256" key="4">
    <source>
        <dbReference type="ARBA" id="ARBA00022989"/>
    </source>
</evidence>
<organism evidence="7 8">
    <name type="scientific">Iodidimonas nitroreducens</name>
    <dbReference type="NCBI Taxonomy" id="1236968"/>
    <lineage>
        <taxon>Bacteria</taxon>
        <taxon>Pseudomonadati</taxon>
        <taxon>Pseudomonadota</taxon>
        <taxon>Alphaproteobacteria</taxon>
        <taxon>Iodidimonadales</taxon>
        <taxon>Iodidimonadaceae</taxon>
        <taxon>Iodidimonas</taxon>
    </lineage>
</organism>
<dbReference type="PANTHER" id="PTHR10057:SF0">
    <property type="entry name" value="TRANSLOCATOR PROTEIN"/>
    <property type="match status" value="1"/>
</dbReference>
<dbReference type="GO" id="GO:0016020">
    <property type="term" value="C:membrane"/>
    <property type="evidence" value="ECO:0007669"/>
    <property type="project" value="UniProtKB-SubCell"/>
</dbReference>
<keyword evidence="5 6" id="KW-0472">Membrane</keyword>
<keyword evidence="3 6" id="KW-0812">Transmembrane</keyword>
<dbReference type="RefSeq" id="WP_042083857.1">
    <property type="nucleotide sequence ID" value="NZ_BKCN01000008.1"/>
</dbReference>
<evidence type="ECO:0000256" key="5">
    <source>
        <dbReference type="ARBA" id="ARBA00023136"/>
    </source>
</evidence>
<dbReference type="InterPro" id="IPR004307">
    <property type="entry name" value="TspO_MBR"/>
</dbReference>
<sequence>MREYLVLGGFLLLCFIAASSGAFFRPGDWYKALEKPRWRPPDWLFPPVWSILYLMIAFSGWLVWKQAGFAGAGALALSVYGLQLVLNGLWSAVFFGLHRIGLALIELFCLWLSVLLMIALFYPLSPLAAWLLVPYALWGSFAMALNARIWWLNRG</sequence>
<dbReference type="Pfam" id="PF03073">
    <property type="entry name" value="TspO_MBR"/>
    <property type="match status" value="1"/>
</dbReference>
<feature type="transmembrane region" description="Helical" evidence="6">
    <location>
        <begin position="71"/>
        <end position="94"/>
    </location>
</feature>
<dbReference type="PIRSF" id="PIRSF005859">
    <property type="entry name" value="PBR"/>
    <property type="match status" value="1"/>
</dbReference>
<dbReference type="AlphaFoldDB" id="A0A5A7N799"/>
<gene>
    <name evidence="7" type="primary">tspO</name>
    <name evidence="7" type="ORF">JCM17846_18850</name>
</gene>
<evidence type="ECO:0000256" key="3">
    <source>
        <dbReference type="ARBA" id="ARBA00022692"/>
    </source>
</evidence>
<dbReference type="PANTHER" id="PTHR10057">
    <property type="entry name" value="PERIPHERAL-TYPE BENZODIAZEPINE RECEPTOR"/>
    <property type="match status" value="1"/>
</dbReference>
<feature type="transmembrane region" description="Helical" evidence="6">
    <location>
        <begin position="129"/>
        <end position="151"/>
    </location>
</feature>
<feature type="transmembrane region" description="Helical" evidence="6">
    <location>
        <begin position="45"/>
        <end position="64"/>
    </location>
</feature>
<accession>A0A5A7N799</accession>
<keyword evidence="8" id="KW-1185">Reference proteome</keyword>
<comment type="similarity">
    <text evidence="2">Belongs to the TspO/BZRP family.</text>
</comment>
<comment type="caution">
    <text evidence="7">The sequence shown here is derived from an EMBL/GenBank/DDBJ whole genome shotgun (WGS) entry which is preliminary data.</text>
</comment>
<dbReference type="InterPro" id="IPR038330">
    <property type="entry name" value="TspO/MBR-related_sf"/>
</dbReference>
<feature type="transmembrane region" description="Helical" evidence="6">
    <location>
        <begin position="100"/>
        <end position="122"/>
    </location>
</feature>
<evidence type="ECO:0000313" key="7">
    <source>
        <dbReference type="EMBL" id="GER04203.1"/>
    </source>
</evidence>